<sequence length="414" mass="43879">MTGFVDRQRATHLMERANIDALVLCAPEAFHYATGVSIGPAGLFRRAGAGFVVIPARQDLPIGVVAADFNATQLQRALPDAVVRGHPIWIESATLDASTSGQGLAQRIEAGLASSGRAPDFSRPATFELANSVHQLKQILAGFGLDRATIGVDLDFIAAADFPVMQAMLPACPMVDGSPVLDRLRAIKSQGEIDLLQQGIILSEAGLERLQVDAMAGMRQADLIALYREGVATAAAGLSHPVVTAEYVTLGAPAKGADAKAMPGDPLKCDMVCTVGGYASDMSRNFTFGPPSAEQAELHAIAERAFEDGLATLVPGTSLAHVHRVATESLARQGLRSYRRGHFGHGVGQSVFSEQWPFISADSEVVAEAGMVLAFEIPLYIDGLASFNLEDQFLITPDGPIAMNRLPRRLETIG</sequence>
<protein>
    <submittedName>
        <fullName evidence="3">Xaa-Pro aminopeptidase</fullName>
    </submittedName>
</protein>
<feature type="domain" description="Creatinase N-terminal" evidence="2">
    <location>
        <begin position="8"/>
        <end position="187"/>
    </location>
</feature>
<dbReference type="InterPro" id="IPR050659">
    <property type="entry name" value="Peptidase_M24B"/>
</dbReference>
<dbReference type="InterPro" id="IPR000994">
    <property type="entry name" value="Pept_M24"/>
</dbReference>
<organism evidence="3 4">
    <name type="scientific">Mesorhizobium qingshengii</name>
    <dbReference type="NCBI Taxonomy" id="1165689"/>
    <lineage>
        <taxon>Bacteria</taxon>
        <taxon>Pseudomonadati</taxon>
        <taxon>Pseudomonadota</taxon>
        <taxon>Alphaproteobacteria</taxon>
        <taxon>Hyphomicrobiales</taxon>
        <taxon>Phyllobacteriaceae</taxon>
        <taxon>Mesorhizobium</taxon>
    </lineage>
</organism>
<proteinExistence type="predicted"/>
<dbReference type="SUPFAM" id="SSF55920">
    <property type="entry name" value="Creatinase/aminopeptidase"/>
    <property type="match status" value="1"/>
</dbReference>
<dbReference type="PANTHER" id="PTHR46112:SF2">
    <property type="entry name" value="XAA-PRO AMINOPEPTIDASE P-RELATED"/>
    <property type="match status" value="1"/>
</dbReference>
<keyword evidence="3" id="KW-0645">Protease</keyword>
<dbReference type="CDD" id="cd01066">
    <property type="entry name" value="APP_MetAP"/>
    <property type="match status" value="1"/>
</dbReference>
<accession>A0A1G5W143</accession>
<dbReference type="Gene3D" id="3.40.350.10">
    <property type="entry name" value="Creatinase/prolidase N-terminal domain"/>
    <property type="match status" value="1"/>
</dbReference>
<dbReference type="PANTHER" id="PTHR46112">
    <property type="entry name" value="AMINOPEPTIDASE"/>
    <property type="match status" value="1"/>
</dbReference>
<dbReference type="Gene3D" id="3.90.230.10">
    <property type="entry name" value="Creatinase/methionine aminopeptidase superfamily"/>
    <property type="match status" value="1"/>
</dbReference>
<dbReference type="InterPro" id="IPR029149">
    <property type="entry name" value="Creatin/AminoP/Spt16_N"/>
</dbReference>
<dbReference type="OrthoDB" id="9806388at2"/>
<dbReference type="EMBL" id="FMXM01000003">
    <property type="protein sequence ID" value="SDA51664.1"/>
    <property type="molecule type" value="Genomic_DNA"/>
</dbReference>
<dbReference type="Proteomes" id="UP000198588">
    <property type="component" value="Unassembled WGS sequence"/>
</dbReference>
<evidence type="ECO:0000259" key="1">
    <source>
        <dbReference type="Pfam" id="PF00557"/>
    </source>
</evidence>
<dbReference type="InterPro" id="IPR036005">
    <property type="entry name" value="Creatinase/aminopeptidase-like"/>
</dbReference>
<dbReference type="STRING" id="1165689.SAMN02927914_01025"/>
<dbReference type="Pfam" id="PF01321">
    <property type="entry name" value="Creatinase_N"/>
    <property type="match status" value="1"/>
</dbReference>
<dbReference type="Pfam" id="PF00557">
    <property type="entry name" value="Peptidase_M24"/>
    <property type="match status" value="1"/>
</dbReference>
<keyword evidence="3" id="KW-0031">Aminopeptidase</keyword>
<evidence type="ECO:0000259" key="2">
    <source>
        <dbReference type="Pfam" id="PF01321"/>
    </source>
</evidence>
<name>A0A1G5W143_9HYPH</name>
<dbReference type="InterPro" id="IPR000587">
    <property type="entry name" value="Creatinase_N"/>
</dbReference>
<keyword evidence="3" id="KW-0378">Hydrolase</keyword>
<reference evidence="3 4" key="1">
    <citation type="submission" date="2016-10" db="EMBL/GenBank/DDBJ databases">
        <authorList>
            <person name="de Groot N.N."/>
        </authorList>
    </citation>
    <scope>NUCLEOTIDE SEQUENCE [LARGE SCALE GENOMIC DNA]</scope>
    <source>
        <strain evidence="3 4">CGMCC 1.12097</strain>
    </source>
</reference>
<feature type="domain" description="Peptidase M24" evidence="1">
    <location>
        <begin position="196"/>
        <end position="396"/>
    </location>
</feature>
<evidence type="ECO:0000313" key="4">
    <source>
        <dbReference type="Proteomes" id="UP000198588"/>
    </source>
</evidence>
<gene>
    <name evidence="3" type="ORF">SAMN02927914_01025</name>
</gene>
<dbReference type="GO" id="GO:0004177">
    <property type="term" value="F:aminopeptidase activity"/>
    <property type="evidence" value="ECO:0007669"/>
    <property type="project" value="UniProtKB-KW"/>
</dbReference>
<dbReference type="SUPFAM" id="SSF53092">
    <property type="entry name" value="Creatinase/prolidase N-terminal domain"/>
    <property type="match status" value="1"/>
</dbReference>
<dbReference type="AlphaFoldDB" id="A0A1G5W143"/>
<dbReference type="RefSeq" id="WP_091575921.1">
    <property type="nucleotide sequence ID" value="NZ_FMXM01000003.1"/>
</dbReference>
<evidence type="ECO:0000313" key="3">
    <source>
        <dbReference type="EMBL" id="SDA51664.1"/>
    </source>
</evidence>